<comment type="caution">
    <text evidence="4">The sequence shown here is derived from an EMBL/GenBank/DDBJ whole genome shotgun (WGS) entry which is preliminary data.</text>
</comment>
<evidence type="ECO:0000259" key="3">
    <source>
        <dbReference type="Pfam" id="PF00857"/>
    </source>
</evidence>
<protein>
    <submittedName>
        <fullName evidence="4">Isochorismatase hydrolase</fullName>
    </submittedName>
</protein>
<dbReference type="PANTHER" id="PTHR43540:SF16">
    <property type="entry name" value="ISOCHORISMATASE-LIKE DOMAIN-CONTAINING PROTEIN"/>
    <property type="match status" value="1"/>
</dbReference>
<accession>A0A9P6I4S7</accession>
<evidence type="ECO:0000256" key="2">
    <source>
        <dbReference type="ARBA" id="ARBA00022801"/>
    </source>
</evidence>
<dbReference type="OrthoDB" id="167809at2759"/>
<proteinExistence type="inferred from homology"/>
<dbReference type="InterPro" id="IPR036380">
    <property type="entry name" value="Isochorismatase-like_sf"/>
</dbReference>
<keyword evidence="2 4" id="KW-0378">Hydrolase</keyword>
<sequence>MSFASRTALVLMDPYNDFLHPEGILTPRLTDLEEKQTVENIRAAVSAARSQDIPIYYGLHQQYTENSFNGWKHMTPNNVKQNGLKFFQEGSWGAQILDGLEPDLAKGDVVASKHWNSE</sequence>
<dbReference type="AlphaFoldDB" id="A0A9P6I4S7"/>
<dbReference type="GO" id="GO:0016787">
    <property type="term" value="F:hydrolase activity"/>
    <property type="evidence" value="ECO:0007669"/>
    <property type="project" value="UniProtKB-KW"/>
</dbReference>
<comment type="similarity">
    <text evidence="1">Belongs to the isochorismatase family.</text>
</comment>
<dbReference type="EMBL" id="JAATWM020000023">
    <property type="protein sequence ID" value="KAF9875021.1"/>
    <property type="molecule type" value="Genomic_DNA"/>
</dbReference>
<evidence type="ECO:0000313" key="4">
    <source>
        <dbReference type="EMBL" id="KAF9875021.1"/>
    </source>
</evidence>
<gene>
    <name evidence="4" type="ORF">CkaCkLH20_07287</name>
</gene>
<evidence type="ECO:0000256" key="1">
    <source>
        <dbReference type="ARBA" id="ARBA00006336"/>
    </source>
</evidence>
<dbReference type="RefSeq" id="XP_038744482.1">
    <property type="nucleotide sequence ID" value="XM_038890004.1"/>
</dbReference>
<organism evidence="4 5">
    <name type="scientific">Colletotrichum karsti</name>
    <dbReference type="NCBI Taxonomy" id="1095194"/>
    <lineage>
        <taxon>Eukaryota</taxon>
        <taxon>Fungi</taxon>
        <taxon>Dikarya</taxon>
        <taxon>Ascomycota</taxon>
        <taxon>Pezizomycotina</taxon>
        <taxon>Sordariomycetes</taxon>
        <taxon>Hypocreomycetidae</taxon>
        <taxon>Glomerellales</taxon>
        <taxon>Glomerellaceae</taxon>
        <taxon>Colletotrichum</taxon>
        <taxon>Colletotrichum boninense species complex</taxon>
    </lineage>
</organism>
<evidence type="ECO:0000313" key="5">
    <source>
        <dbReference type="Proteomes" id="UP000781932"/>
    </source>
</evidence>
<dbReference type="Proteomes" id="UP000781932">
    <property type="component" value="Unassembled WGS sequence"/>
</dbReference>
<dbReference type="PANTHER" id="PTHR43540">
    <property type="entry name" value="PEROXYUREIDOACRYLATE/UREIDOACRYLATE AMIDOHYDROLASE-RELATED"/>
    <property type="match status" value="1"/>
</dbReference>
<dbReference type="GeneID" id="62163078"/>
<dbReference type="Pfam" id="PF00857">
    <property type="entry name" value="Isochorismatase"/>
    <property type="match status" value="1"/>
</dbReference>
<feature type="domain" description="Isochorismatase-like" evidence="3">
    <location>
        <begin position="7"/>
        <end position="114"/>
    </location>
</feature>
<dbReference type="InterPro" id="IPR050272">
    <property type="entry name" value="Isochorismatase-like_hydrls"/>
</dbReference>
<dbReference type="SUPFAM" id="SSF52499">
    <property type="entry name" value="Isochorismatase-like hydrolases"/>
    <property type="match status" value="1"/>
</dbReference>
<dbReference type="Gene3D" id="3.40.50.850">
    <property type="entry name" value="Isochorismatase-like"/>
    <property type="match status" value="1"/>
</dbReference>
<dbReference type="InterPro" id="IPR000868">
    <property type="entry name" value="Isochorismatase-like_dom"/>
</dbReference>
<reference evidence="4" key="1">
    <citation type="submission" date="2020-03" db="EMBL/GenBank/DDBJ databases">
        <authorList>
            <person name="He L."/>
        </authorList>
    </citation>
    <scope>NUCLEOTIDE SEQUENCE</scope>
    <source>
        <strain evidence="4">CkLH20</strain>
    </source>
</reference>
<keyword evidence="5" id="KW-1185">Reference proteome</keyword>
<reference evidence="4" key="2">
    <citation type="submission" date="2020-11" db="EMBL/GenBank/DDBJ databases">
        <title>Whole genome sequencing of Colletotrichum sp.</title>
        <authorList>
            <person name="Li H."/>
        </authorList>
    </citation>
    <scope>NUCLEOTIDE SEQUENCE</scope>
    <source>
        <strain evidence="4">CkLH20</strain>
    </source>
</reference>
<name>A0A9P6I4S7_9PEZI</name>